<dbReference type="Proteomes" id="UP001633002">
    <property type="component" value="Unassembled WGS sequence"/>
</dbReference>
<sequence>MDARSHVQERGQFSGEFTEPVSPSFIPCGSPSQDVPAAFLGSQWSQVPSSQGNSAIDRPVAMRSPFSGVREASSHVRHLQQNFSSEQNFPANHETLSPLHEAVEHVVSSADRPPSRGISESSGTASQTGRDNQPADGADPDSPRSEVDQPEETIVREGAGTSRTAAQFGSQLLDVEKKRHEFESEREIRIRERNAVTDERVMSVTTFEKWSMSMEEKKLEMQHKRASDLCTLSSTILAAVVAAVQVVIEVLEAEENEEEITMVKRRRVANTYYTSRSSSWILPNALALFLELTTHTSVAGGWWVKEKSLV</sequence>
<dbReference type="EMBL" id="JBJQOH010000006">
    <property type="protein sequence ID" value="KAL3685330.1"/>
    <property type="molecule type" value="Genomic_DNA"/>
</dbReference>
<gene>
    <name evidence="2" type="ORF">R1sor_003352</name>
</gene>
<organism evidence="2 3">
    <name type="scientific">Riccia sorocarpa</name>
    <dbReference type="NCBI Taxonomy" id="122646"/>
    <lineage>
        <taxon>Eukaryota</taxon>
        <taxon>Viridiplantae</taxon>
        <taxon>Streptophyta</taxon>
        <taxon>Embryophyta</taxon>
        <taxon>Marchantiophyta</taxon>
        <taxon>Marchantiopsida</taxon>
        <taxon>Marchantiidae</taxon>
        <taxon>Marchantiales</taxon>
        <taxon>Ricciaceae</taxon>
        <taxon>Riccia</taxon>
    </lineage>
</organism>
<protein>
    <submittedName>
        <fullName evidence="2">Uncharacterized protein</fullName>
    </submittedName>
</protein>
<reference evidence="2 3" key="1">
    <citation type="submission" date="2024-09" db="EMBL/GenBank/DDBJ databases">
        <title>Chromosome-scale assembly of Riccia sorocarpa.</title>
        <authorList>
            <person name="Paukszto L."/>
        </authorList>
    </citation>
    <scope>NUCLEOTIDE SEQUENCE [LARGE SCALE GENOMIC DNA]</scope>
    <source>
        <strain evidence="2">LP-2024</strain>
        <tissue evidence="2">Aerial parts of the thallus</tissue>
    </source>
</reference>
<feature type="region of interest" description="Disordered" evidence="1">
    <location>
        <begin position="105"/>
        <end position="172"/>
    </location>
</feature>
<evidence type="ECO:0000313" key="2">
    <source>
        <dbReference type="EMBL" id="KAL3685330.1"/>
    </source>
</evidence>
<evidence type="ECO:0000256" key="1">
    <source>
        <dbReference type="SAM" id="MobiDB-lite"/>
    </source>
</evidence>
<dbReference type="AlphaFoldDB" id="A0ABD3H4R3"/>
<feature type="region of interest" description="Disordered" evidence="1">
    <location>
        <begin position="44"/>
        <end position="79"/>
    </location>
</feature>
<accession>A0ABD3H4R3</accession>
<comment type="caution">
    <text evidence="2">The sequence shown here is derived from an EMBL/GenBank/DDBJ whole genome shotgun (WGS) entry which is preliminary data.</text>
</comment>
<evidence type="ECO:0000313" key="3">
    <source>
        <dbReference type="Proteomes" id="UP001633002"/>
    </source>
</evidence>
<name>A0ABD3H4R3_9MARC</name>
<keyword evidence="3" id="KW-1185">Reference proteome</keyword>
<proteinExistence type="predicted"/>
<feature type="compositionally biased region" description="Polar residues" evidence="1">
    <location>
        <begin position="161"/>
        <end position="170"/>
    </location>
</feature>
<feature type="region of interest" description="Disordered" evidence="1">
    <location>
        <begin position="1"/>
        <end position="29"/>
    </location>
</feature>
<feature type="compositionally biased region" description="Polar residues" evidence="1">
    <location>
        <begin position="118"/>
        <end position="131"/>
    </location>
</feature>
<feature type="compositionally biased region" description="Polar residues" evidence="1">
    <location>
        <begin position="44"/>
        <end position="54"/>
    </location>
</feature>